<organism evidence="2 3">
    <name type="scientific">Chryseobacterium kimseyorum</name>
    <dbReference type="NCBI Taxonomy" id="2984028"/>
    <lineage>
        <taxon>Bacteria</taxon>
        <taxon>Pseudomonadati</taxon>
        <taxon>Bacteroidota</taxon>
        <taxon>Flavobacteriia</taxon>
        <taxon>Flavobacteriales</taxon>
        <taxon>Weeksellaceae</taxon>
        <taxon>Chryseobacterium group</taxon>
        <taxon>Chryseobacterium</taxon>
    </lineage>
</organism>
<comment type="caution">
    <text evidence="2">The sequence shown here is derived from an EMBL/GenBank/DDBJ whole genome shotgun (WGS) entry which is preliminary data.</text>
</comment>
<dbReference type="RefSeq" id="WP_264751208.1">
    <property type="nucleotide sequence ID" value="NZ_JAPDHW010000013.1"/>
</dbReference>
<proteinExistence type="predicted"/>
<reference evidence="2" key="1">
    <citation type="submission" date="2022-10" db="EMBL/GenBank/DDBJ databases">
        <title>Chryseobacterium babae sp. nov. isolated from the gut of the beetle Oryctes rhinoceros, and Chryseobacterium kimseyorum sp. nov., isolated from a stick insect rearing cage.</title>
        <authorList>
            <person name="Shelomi M."/>
            <person name="Han C.-J."/>
            <person name="Chen W.-M."/>
            <person name="Chen H.-K."/>
            <person name="Liaw S.-J."/>
            <person name="Muhle E."/>
            <person name="Clermont D."/>
        </authorList>
    </citation>
    <scope>NUCLEOTIDE SEQUENCE</scope>
    <source>
        <strain evidence="2">09-1422</strain>
    </source>
</reference>
<dbReference type="InterPro" id="IPR016181">
    <property type="entry name" value="Acyl_CoA_acyltransferase"/>
</dbReference>
<keyword evidence="3" id="KW-1185">Reference proteome</keyword>
<sequence>MKITFRKATEEDIDFLFNLRTETMTEHYESSHLATDKESTLKRIQYKFDKAQIILLDNQPVGLLKINRTESLIEILQIQINPKLQGKGIGRRILTDILREAASLQKSTRLSVLKTNRAKNLYAGLGFKITDEDQHSFHMEIVH</sequence>
<dbReference type="EMBL" id="JAPDHW010000013">
    <property type="protein sequence ID" value="MCW3170042.1"/>
    <property type="molecule type" value="Genomic_DNA"/>
</dbReference>
<dbReference type="Gene3D" id="3.40.630.30">
    <property type="match status" value="1"/>
</dbReference>
<evidence type="ECO:0000313" key="3">
    <source>
        <dbReference type="Proteomes" id="UP001163731"/>
    </source>
</evidence>
<gene>
    <name evidence="2" type="ORF">OMO38_16070</name>
</gene>
<dbReference type="SUPFAM" id="SSF55729">
    <property type="entry name" value="Acyl-CoA N-acyltransferases (Nat)"/>
    <property type="match status" value="1"/>
</dbReference>
<evidence type="ECO:0000259" key="1">
    <source>
        <dbReference type="PROSITE" id="PS51186"/>
    </source>
</evidence>
<dbReference type="InterPro" id="IPR000182">
    <property type="entry name" value="GNAT_dom"/>
</dbReference>
<dbReference type="Proteomes" id="UP001163731">
    <property type="component" value="Unassembled WGS sequence"/>
</dbReference>
<accession>A0ABT3I1V6</accession>
<feature type="domain" description="N-acetyltransferase" evidence="1">
    <location>
        <begin position="3"/>
        <end position="143"/>
    </location>
</feature>
<protein>
    <submittedName>
        <fullName evidence="2">GNAT family N-acetyltransferase</fullName>
    </submittedName>
</protein>
<dbReference type="PROSITE" id="PS51186">
    <property type="entry name" value="GNAT"/>
    <property type="match status" value="1"/>
</dbReference>
<name>A0ABT3I1V6_9FLAO</name>
<evidence type="ECO:0000313" key="2">
    <source>
        <dbReference type="EMBL" id="MCW3170042.1"/>
    </source>
</evidence>
<dbReference type="Pfam" id="PF13673">
    <property type="entry name" value="Acetyltransf_10"/>
    <property type="match status" value="1"/>
</dbReference>
<dbReference type="CDD" id="cd04301">
    <property type="entry name" value="NAT_SF"/>
    <property type="match status" value="1"/>
</dbReference>